<name>X1QUB0_9ZZZZ</name>
<protein>
    <submittedName>
        <fullName evidence="2">Uncharacterized protein</fullName>
    </submittedName>
</protein>
<dbReference type="AlphaFoldDB" id="X1QUB0"/>
<reference evidence="2" key="1">
    <citation type="journal article" date="2014" name="Front. Microbiol.">
        <title>High frequency of phylogenetically diverse reductive dehalogenase-homologous genes in deep subseafloor sedimentary metagenomes.</title>
        <authorList>
            <person name="Kawai M."/>
            <person name="Futagami T."/>
            <person name="Toyoda A."/>
            <person name="Takaki Y."/>
            <person name="Nishi S."/>
            <person name="Hori S."/>
            <person name="Arai W."/>
            <person name="Tsubouchi T."/>
            <person name="Morono Y."/>
            <person name="Uchiyama I."/>
            <person name="Ito T."/>
            <person name="Fujiyama A."/>
            <person name="Inagaki F."/>
            <person name="Takami H."/>
        </authorList>
    </citation>
    <scope>NUCLEOTIDE SEQUENCE</scope>
    <source>
        <strain evidence="2">Expedition CK06-06</strain>
    </source>
</reference>
<feature type="non-terminal residue" evidence="2">
    <location>
        <position position="557"/>
    </location>
</feature>
<organism evidence="2">
    <name type="scientific">marine sediment metagenome</name>
    <dbReference type="NCBI Taxonomy" id="412755"/>
    <lineage>
        <taxon>unclassified sequences</taxon>
        <taxon>metagenomes</taxon>
        <taxon>ecological metagenomes</taxon>
    </lineage>
</organism>
<accession>X1QUB0</accession>
<keyword evidence="1" id="KW-1133">Transmembrane helix</keyword>
<feature type="transmembrane region" description="Helical" evidence="1">
    <location>
        <begin position="346"/>
        <end position="370"/>
    </location>
</feature>
<proteinExistence type="predicted"/>
<gene>
    <name evidence="2" type="ORF">S12H4_03777</name>
</gene>
<evidence type="ECO:0000256" key="1">
    <source>
        <dbReference type="SAM" id="Phobius"/>
    </source>
</evidence>
<evidence type="ECO:0000313" key="2">
    <source>
        <dbReference type="EMBL" id="GAI72157.1"/>
    </source>
</evidence>
<feature type="non-terminal residue" evidence="2">
    <location>
        <position position="1"/>
    </location>
</feature>
<comment type="caution">
    <text evidence="2">The sequence shown here is derived from an EMBL/GenBank/DDBJ whole genome shotgun (WGS) entry which is preliminary data.</text>
</comment>
<keyword evidence="1" id="KW-0472">Membrane</keyword>
<dbReference type="EMBL" id="BARW01001100">
    <property type="protein sequence ID" value="GAI72157.1"/>
    <property type="molecule type" value="Genomic_DNA"/>
</dbReference>
<sequence>NSTIYSSVNFNVSSDSGWHMQNFSNPLSLSAGNYSLVLNGSNVISAFTHYHWAYNDINPTNPNLHCSECISQWTDGVQNSPYLYKLIQKTEQSYNPEAINMTIEVDGNLYNITNDLPGSGKVEISNINLPLNQTDLILQVHHNQSVELVFNVSYIVELENSLSSPGTLHISETHDNHWSVIPTINPDFSNYTVKFNFPQSWLDVNVLRNDINITGLVDINYTKNDIFIPTNLISEGDLWEITARSSKIDFSLDVSRTEFLAGQELKFFISEPLLNGNYTFNLNDPFHDKIYTSNKTLPSVSNSFTYIIPSSAIDGDYKAYIYWSNGTDAGVTTQIFVITLPVPIDWVLVVSVGIIIGLVSAVSASSYVLIKKSRKKSAARKETIYNRCMDILNLNYLLIIEKQSSLNIYDQVFTDKKLNTTLVSGFLEAIRTFGLDITGSEEHSQTIKLEYKNSKILMSDFKNFRIIFIMKDLPSNQFFASIEALSYEIEEKYGIHLKEFKGNLQPFKNMEELVKKHFGTSFLYPLKVVGTGKTKISATEKAMIDRAMVSIKKNKSR</sequence>
<keyword evidence="1" id="KW-0812">Transmembrane</keyword>